<dbReference type="GO" id="GO:0009698">
    <property type="term" value="P:phenylpropanoid metabolic process"/>
    <property type="evidence" value="ECO:0007669"/>
    <property type="project" value="UniProtKB-ARBA"/>
</dbReference>
<keyword evidence="3" id="KW-0460">Magnesium</keyword>
<dbReference type="GO" id="GO:0106290">
    <property type="term" value="F:trans-cinnamate-CoA ligase activity"/>
    <property type="evidence" value="ECO:0007669"/>
    <property type="project" value="UniProtKB-ARBA"/>
</dbReference>
<dbReference type="Gene3D" id="3.40.50.12780">
    <property type="entry name" value="N-terminal domain of ligase-like"/>
    <property type="match status" value="1"/>
</dbReference>
<dbReference type="GO" id="GO:0031956">
    <property type="term" value="F:medium-chain fatty acid-CoA ligase activity"/>
    <property type="evidence" value="ECO:0007669"/>
    <property type="project" value="TreeGrafter"/>
</dbReference>
<dbReference type="EC" id="6.2.1.12" evidence="2"/>
<dbReference type="AlphaFoldDB" id="A0A4U6U2U3"/>
<evidence type="ECO:0000256" key="1">
    <source>
        <dbReference type="ARBA" id="ARBA00001946"/>
    </source>
</evidence>
<dbReference type="GO" id="GO:0016207">
    <property type="term" value="F:4-coumarate-CoA ligase activity"/>
    <property type="evidence" value="ECO:0007669"/>
    <property type="project" value="UniProtKB-EC"/>
</dbReference>
<reference evidence="9" key="1">
    <citation type="submission" date="2019-03" db="EMBL/GenBank/DDBJ databases">
        <title>WGS assembly of Setaria viridis.</title>
        <authorList>
            <person name="Huang P."/>
            <person name="Jenkins J."/>
            <person name="Grimwood J."/>
            <person name="Barry K."/>
            <person name="Healey A."/>
            <person name="Mamidi S."/>
            <person name="Sreedasyam A."/>
            <person name="Shu S."/>
            <person name="Feldman M."/>
            <person name="Wu J."/>
            <person name="Yu Y."/>
            <person name="Chen C."/>
            <person name="Johnson J."/>
            <person name="Rokhsar D."/>
            <person name="Baxter I."/>
            <person name="Schmutz J."/>
            <person name="Brutnell T."/>
            <person name="Kellogg E."/>
        </authorList>
    </citation>
    <scope>NUCLEOTIDE SEQUENCE [LARGE SCALE GENOMIC DNA]</scope>
</reference>
<comment type="catalytic activity">
    <reaction evidence="4">
        <text>(E)-4-coumarate + ATP + H(+) = (E)-4-coumaroyl-AMP + diphosphate</text>
        <dbReference type="Rhea" id="RHEA:72419"/>
        <dbReference type="ChEBI" id="CHEBI:12876"/>
        <dbReference type="ChEBI" id="CHEBI:15378"/>
        <dbReference type="ChEBI" id="CHEBI:30616"/>
        <dbReference type="ChEBI" id="CHEBI:33019"/>
        <dbReference type="ChEBI" id="CHEBI:192348"/>
    </reaction>
    <physiologicalReaction direction="left-to-right" evidence="4">
        <dbReference type="Rhea" id="RHEA:72420"/>
    </physiologicalReaction>
</comment>
<comment type="cofactor">
    <cofactor evidence="1">
        <name>Mg(2+)</name>
        <dbReference type="ChEBI" id="CHEBI:18420"/>
    </cofactor>
</comment>
<dbReference type="GO" id="GO:0006631">
    <property type="term" value="P:fatty acid metabolic process"/>
    <property type="evidence" value="ECO:0007669"/>
    <property type="project" value="TreeGrafter"/>
</dbReference>
<comment type="catalytic activity">
    <reaction evidence="5">
        <text>(E)-4-coumaroyl-AMP + CoA = (E)-4-coumaroyl-CoA + AMP + H(+)</text>
        <dbReference type="Rhea" id="RHEA:72423"/>
        <dbReference type="ChEBI" id="CHEBI:15378"/>
        <dbReference type="ChEBI" id="CHEBI:57287"/>
        <dbReference type="ChEBI" id="CHEBI:85008"/>
        <dbReference type="ChEBI" id="CHEBI:192348"/>
        <dbReference type="ChEBI" id="CHEBI:456215"/>
    </reaction>
    <physiologicalReaction direction="left-to-right" evidence="5">
        <dbReference type="Rhea" id="RHEA:72424"/>
    </physiologicalReaction>
</comment>
<keyword evidence="10" id="KW-1185">Reference proteome</keyword>
<evidence type="ECO:0000256" key="3">
    <source>
        <dbReference type="ARBA" id="ARBA00022842"/>
    </source>
</evidence>
<gene>
    <name evidence="9" type="ORF">SEVIR_6G074100v2</name>
</gene>
<dbReference type="PANTHER" id="PTHR43201:SF32">
    <property type="entry name" value="2-SUCCINYLBENZOATE--COA LIGASE, CHLOROPLASTIC_PEROXISOMAL"/>
    <property type="match status" value="1"/>
</dbReference>
<dbReference type="InterPro" id="IPR000873">
    <property type="entry name" value="AMP-dep_synth/lig_dom"/>
</dbReference>
<dbReference type="EMBL" id="CM016557">
    <property type="protein sequence ID" value="TKW09142.1"/>
    <property type="molecule type" value="Genomic_DNA"/>
</dbReference>
<dbReference type="OMA" id="HVEIQIG"/>
<evidence type="ECO:0000256" key="5">
    <source>
        <dbReference type="ARBA" id="ARBA00034223"/>
    </source>
</evidence>
<dbReference type="InterPro" id="IPR045851">
    <property type="entry name" value="AMP-bd_C_sf"/>
</dbReference>
<dbReference type="Gene3D" id="3.30.300.30">
    <property type="match status" value="1"/>
</dbReference>
<evidence type="ECO:0000259" key="7">
    <source>
        <dbReference type="Pfam" id="PF00501"/>
    </source>
</evidence>
<dbReference type="PROSITE" id="PS00455">
    <property type="entry name" value="AMP_BINDING"/>
    <property type="match status" value="1"/>
</dbReference>
<dbReference type="InterPro" id="IPR042099">
    <property type="entry name" value="ANL_N_sf"/>
</dbReference>
<evidence type="ECO:0000256" key="4">
    <source>
        <dbReference type="ARBA" id="ARBA00034219"/>
    </source>
</evidence>
<evidence type="ECO:0000256" key="6">
    <source>
        <dbReference type="ARBA" id="ARBA00034252"/>
    </source>
</evidence>
<evidence type="ECO:0000256" key="2">
    <source>
        <dbReference type="ARBA" id="ARBA00012959"/>
    </source>
</evidence>
<evidence type="ECO:0000313" key="10">
    <source>
        <dbReference type="Proteomes" id="UP000298652"/>
    </source>
</evidence>
<dbReference type="InterPro" id="IPR020845">
    <property type="entry name" value="AMP-binding_CS"/>
</dbReference>
<dbReference type="SUPFAM" id="SSF56801">
    <property type="entry name" value="Acetyl-CoA synthetase-like"/>
    <property type="match status" value="1"/>
</dbReference>
<dbReference type="Pfam" id="PF13193">
    <property type="entry name" value="AMP-binding_C"/>
    <property type="match status" value="1"/>
</dbReference>
<comment type="catalytic activity">
    <reaction evidence="6">
        <text>(E)-4-coumarate + ATP + CoA = (E)-4-coumaroyl-CoA + AMP + diphosphate</text>
        <dbReference type="Rhea" id="RHEA:19641"/>
        <dbReference type="ChEBI" id="CHEBI:12876"/>
        <dbReference type="ChEBI" id="CHEBI:30616"/>
        <dbReference type="ChEBI" id="CHEBI:33019"/>
        <dbReference type="ChEBI" id="CHEBI:57287"/>
        <dbReference type="ChEBI" id="CHEBI:85008"/>
        <dbReference type="ChEBI" id="CHEBI:456215"/>
        <dbReference type="EC" id="6.2.1.12"/>
    </reaction>
    <physiologicalReaction direction="left-to-right" evidence="6">
        <dbReference type="Rhea" id="RHEA:19642"/>
    </physiologicalReaction>
</comment>
<feature type="domain" description="AMP-dependent synthetase/ligase" evidence="7">
    <location>
        <begin position="41"/>
        <end position="415"/>
    </location>
</feature>
<name>A0A4U6U2U3_SETVI</name>
<dbReference type="Pfam" id="PF00501">
    <property type="entry name" value="AMP-binding"/>
    <property type="match status" value="1"/>
</dbReference>
<accession>A0A4U6U2U3</accession>
<protein>
    <recommendedName>
        <fullName evidence="2">4-coumarate--CoA ligase</fullName>
        <ecNumber evidence="2">6.2.1.12</ecNumber>
    </recommendedName>
</protein>
<sequence length="577" mass="61919">MCKPAYKNTTVDGGRRRGASSAMARGHIAQCLGGILARRGAATVAVDSGGRSFTGAEFADGVRRLAAGFVGRGVRPGDVVAVVAFNSIQYVELFLAVTYVGAIIAPLNYRWSFEEAVQALELVRPTAFVFDGGFSSWALRLTGSNECSSIGLYLILGVGDTCSTGHAADFESVDRVKRSVRWDAAMEPVSAPRDVALICFTSGTTGRPKGVAISHTSLIIQSLAKIAIVGYGEDDIYLHTAPLCHIGGISSCMAILMAGGCHVLIPKFDAKSAFDAIKEHGVTSFITVPAIMADLLSYARKERISGPVMTVTKILNGGGGLSEELMDGASQLFPHAAIFSAYGMTEACSSLTFMVLNKPKLQEPNNQPGSHSGGVCVGKPAPHVEIQIGLDGNNTSSSPTGNILTRGLHTMVGYWANNKVDSSNCVRNGWLDAGDTGWMDEAGNLWLMGRQKGRIKTGGENVYPEEVELILSQHPGVARVVVVGIPDSRLGEKVIACVSIRDGWKWVDARAENQGEAKEVSSQILHDHCRMKKLSRFKVPRSYYQWTQPFPVTSTGKIRREELKREILATMQIPSNL</sequence>
<evidence type="ECO:0000313" key="9">
    <source>
        <dbReference type="EMBL" id="TKW09142.1"/>
    </source>
</evidence>
<dbReference type="PANTHER" id="PTHR43201">
    <property type="entry name" value="ACYL-COA SYNTHETASE"/>
    <property type="match status" value="1"/>
</dbReference>
<dbReference type="Gramene" id="TKW09142">
    <property type="protein sequence ID" value="TKW09142"/>
    <property type="gene ID" value="SEVIR_6G074100v2"/>
</dbReference>
<dbReference type="Proteomes" id="UP000298652">
    <property type="component" value="Chromosome 6"/>
</dbReference>
<dbReference type="InterPro" id="IPR025110">
    <property type="entry name" value="AMP-bd_C"/>
</dbReference>
<feature type="domain" description="AMP-binding enzyme C-terminal" evidence="8">
    <location>
        <begin position="466"/>
        <end position="557"/>
    </location>
</feature>
<organism evidence="9 10">
    <name type="scientific">Setaria viridis</name>
    <name type="common">Green bristlegrass</name>
    <name type="synonym">Setaria italica subsp. viridis</name>
    <dbReference type="NCBI Taxonomy" id="4556"/>
    <lineage>
        <taxon>Eukaryota</taxon>
        <taxon>Viridiplantae</taxon>
        <taxon>Streptophyta</taxon>
        <taxon>Embryophyta</taxon>
        <taxon>Tracheophyta</taxon>
        <taxon>Spermatophyta</taxon>
        <taxon>Magnoliopsida</taxon>
        <taxon>Liliopsida</taxon>
        <taxon>Poales</taxon>
        <taxon>Poaceae</taxon>
        <taxon>PACMAD clade</taxon>
        <taxon>Panicoideae</taxon>
        <taxon>Panicodae</taxon>
        <taxon>Paniceae</taxon>
        <taxon>Cenchrinae</taxon>
        <taxon>Setaria</taxon>
    </lineage>
</organism>
<evidence type="ECO:0000259" key="8">
    <source>
        <dbReference type="Pfam" id="PF13193"/>
    </source>
</evidence>
<proteinExistence type="predicted"/>